<gene>
    <name evidence="1" type="ORF">PHYPA_019635</name>
</gene>
<keyword evidence="3" id="KW-1185">Reference proteome</keyword>
<evidence type="ECO:0000313" key="1">
    <source>
        <dbReference type="EMBL" id="PNR39357.1"/>
    </source>
</evidence>
<name>A0A2K1JCV4_PHYPA</name>
<dbReference type="EnsemblPlants" id="Pp3c15_11755V3.1">
    <property type="protein sequence ID" value="Pp3c15_11755V3.1"/>
    <property type="gene ID" value="Pp3c15_11755"/>
</dbReference>
<dbReference type="Proteomes" id="UP000006727">
    <property type="component" value="Chromosome 15"/>
</dbReference>
<evidence type="ECO:0000313" key="2">
    <source>
        <dbReference type="EnsemblPlants" id="Pp3c15_11755V3.1"/>
    </source>
</evidence>
<dbReference type="InParanoid" id="A0A2K1JCV4"/>
<reference evidence="2" key="3">
    <citation type="submission" date="2020-12" db="UniProtKB">
        <authorList>
            <consortium name="EnsemblPlants"/>
        </authorList>
    </citation>
    <scope>IDENTIFICATION</scope>
</reference>
<reference evidence="1 3" key="1">
    <citation type="journal article" date="2008" name="Science">
        <title>The Physcomitrella genome reveals evolutionary insights into the conquest of land by plants.</title>
        <authorList>
            <person name="Rensing S."/>
            <person name="Lang D."/>
            <person name="Zimmer A."/>
            <person name="Terry A."/>
            <person name="Salamov A."/>
            <person name="Shapiro H."/>
            <person name="Nishiyama T."/>
            <person name="Perroud P.-F."/>
            <person name="Lindquist E."/>
            <person name="Kamisugi Y."/>
            <person name="Tanahashi T."/>
            <person name="Sakakibara K."/>
            <person name="Fujita T."/>
            <person name="Oishi K."/>
            <person name="Shin-I T."/>
            <person name="Kuroki Y."/>
            <person name="Toyoda A."/>
            <person name="Suzuki Y."/>
            <person name="Hashimoto A."/>
            <person name="Yamaguchi K."/>
            <person name="Sugano A."/>
            <person name="Kohara Y."/>
            <person name="Fujiyama A."/>
            <person name="Anterola A."/>
            <person name="Aoki S."/>
            <person name="Ashton N."/>
            <person name="Barbazuk W.B."/>
            <person name="Barker E."/>
            <person name="Bennetzen J."/>
            <person name="Bezanilla M."/>
            <person name="Blankenship R."/>
            <person name="Cho S.H."/>
            <person name="Dutcher S."/>
            <person name="Estelle M."/>
            <person name="Fawcett J.A."/>
            <person name="Gundlach H."/>
            <person name="Hanada K."/>
            <person name="Heyl A."/>
            <person name="Hicks K.A."/>
            <person name="Hugh J."/>
            <person name="Lohr M."/>
            <person name="Mayer K."/>
            <person name="Melkozernov A."/>
            <person name="Murata T."/>
            <person name="Nelson D."/>
            <person name="Pils B."/>
            <person name="Prigge M."/>
            <person name="Reiss B."/>
            <person name="Renner T."/>
            <person name="Rombauts S."/>
            <person name="Rushton P."/>
            <person name="Sanderfoot A."/>
            <person name="Schween G."/>
            <person name="Shiu S.-H."/>
            <person name="Stueber K."/>
            <person name="Theodoulou F.L."/>
            <person name="Tu H."/>
            <person name="Van de Peer Y."/>
            <person name="Verrier P.J."/>
            <person name="Waters E."/>
            <person name="Wood A."/>
            <person name="Yang L."/>
            <person name="Cove D."/>
            <person name="Cuming A."/>
            <person name="Hasebe M."/>
            <person name="Lucas S."/>
            <person name="Mishler D.B."/>
            <person name="Reski R."/>
            <person name="Grigoriev I."/>
            <person name="Quatrano R.S."/>
            <person name="Boore J.L."/>
        </authorList>
    </citation>
    <scope>NUCLEOTIDE SEQUENCE [LARGE SCALE GENOMIC DNA]</scope>
    <source>
        <strain evidence="2 3">cv. Gransden 2004</strain>
    </source>
</reference>
<accession>A0A2K1JCV4</accession>
<dbReference type="EMBL" id="ABEU02000015">
    <property type="protein sequence ID" value="PNR39357.1"/>
    <property type="molecule type" value="Genomic_DNA"/>
</dbReference>
<dbReference type="Gramene" id="Pp3c15_11755V3.1">
    <property type="protein sequence ID" value="Pp3c15_11755V3.1"/>
    <property type="gene ID" value="Pp3c15_11755"/>
</dbReference>
<evidence type="ECO:0000313" key="3">
    <source>
        <dbReference type="Proteomes" id="UP000006727"/>
    </source>
</evidence>
<sequence>MDGAISSRAAFSKDEIFQHWVDSMGRRQVFLATVQEQLGCNGYSNGSEKAQWMSKSGLEFFSVLSCNTLFPLGDQRRLHLFGAVLIVVDNDIPLRCCVAPHGFQIT</sequence>
<proteinExistence type="predicted"/>
<protein>
    <submittedName>
        <fullName evidence="1 2">Uncharacterized protein</fullName>
    </submittedName>
</protein>
<organism evidence="1">
    <name type="scientific">Physcomitrium patens</name>
    <name type="common">Spreading-leaved earth moss</name>
    <name type="synonym">Physcomitrella patens</name>
    <dbReference type="NCBI Taxonomy" id="3218"/>
    <lineage>
        <taxon>Eukaryota</taxon>
        <taxon>Viridiplantae</taxon>
        <taxon>Streptophyta</taxon>
        <taxon>Embryophyta</taxon>
        <taxon>Bryophyta</taxon>
        <taxon>Bryophytina</taxon>
        <taxon>Bryopsida</taxon>
        <taxon>Funariidae</taxon>
        <taxon>Funariales</taxon>
        <taxon>Funariaceae</taxon>
        <taxon>Physcomitrium</taxon>
    </lineage>
</organism>
<dbReference type="AlphaFoldDB" id="A0A2K1JCV4"/>
<reference evidence="1 3" key="2">
    <citation type="journal article" date="2018" name="Plant J.">
        <title>The Physcomitrella patens chromosome-scale assembly reveals moss genome structure and evolution.</title>
        <authorList>
            <person name="Lang D."/>
            <person name="Ullrich K.K."/>
            <person name="Murat F."/>
            <person name="Fuchs J."/>
            <person name="Jenkins J."/>
            <person name="Haas F.B."/>
            <person name="Piednoel M."/>
            <person name="Gundlach H."/>
            <person name="Van Bel M."/>
            <person name="Meyberg R."/>
            <person name="Vives C."/>
            <person name="Morata J."/>
            <person name="Symeonidi A."/>
            <person name="Hiss M."/>
            <person name="Muchero W."/>
            <person name="Kamisugi Y."/>
            <person name="Saleh O."/>
            <person name="Blanc G."/>
            <person name="Decker E.L."/>
            <person name="van Gessel N."/>
            <person name="Grimwood J."/>
            <person name="Hayes R.D."/>
            <person name="Graham S.W."/>
            <person name="Gunter L.E."/>
            <person name="McDaniel S.F."/>
            <person name="Hoernstein S.N.W."/>
            <person name="Larsson A."/>
            <person name="Li F.W."/>
            <person name="Perroud P.F."/>
            <person name="Phillips J."/>
            <person name="Ranjan P."/>
            <person name="Rokshar D.S."/>
            <person name="Rothfels C.J."/>
            <person name="Schneider L."/>
            <person name="Shu S."/>
            <person name="Stevenson D.W."/>
            <person name="Thummler F."/>
            <person name="Tillich M."/>
            <person name="Villarreal Aguilar J.C."/>
            <person name="Widiez T."/>
            <person name="Wong G.K."/>
            <person name="Wymore A."/>
            <person name="Zhang Y."/>
            <person name="Zimmer A.D."/>
            <person name="Quatrano R.S."/>
            <person name="Mayer K.F.X."/>
            <person name="Goodstein D."/>
            <person name="Casacuberta J.M."/>
            <person name="Vandepoele K."/>
            <person name="Reski R."/>
            <person name="Cuming A.C."/>
            <person name="Tuskan G.A."/>
            <person name="Maumus F."/>
            <person name="Salse J."/>
            <person name="Schmutz J."/>
            <person name="Rensing S.A."/>
        </authorList>
    </citation>
    <scope>NUCLEOTIDE SEQUENCE [LARGE SCALE GENOMIC DNA]</scope>
    <source>
        <strain evidence="2 3">cv. Gransden 2004</strain>
    </source>
</reference>